<feature type="region of interest" description="Disordered" evidence="1">
    <location>
        <begin position="120"/>
        <end position="141"/>
    </location>
</feature>
<feature type="transmembrane region" description="Helical" evidence="2">
    <location>
        <begin position="12"/>
        <end position="31"/>
    </location>
</feature>
<dbReference type="AlphaFoldDB" id="A0A068U0I1"/>
<feature type="non-terminal residue" evidence="3">
    <location>
        <position position="1"/>
    </location>
</feature>
<sequence>HSCFSAFGLLVYWLWAVDPALIIICIDRWLLLYSRACIFLSSQSLLRCSKFLIIRSSRGGSISFICSLHGALNNKVTRPVPSPTFKDKGNVLGNIGCNQADSRSQFSCSDFTEHFRGASKPGIRISQSPNNSGELPYTESGKKLKDQISSFSSYEKGSTSNSVTQDTCVATDITHNADKSFICMNCYKFLTEIAEKSSGLSALLPTNQVYELPHNPSAKTRRSAGY</sequence>
<evidence type="ECO:0000313" key="3">
    <source>
        <dbReference type="EMBL" id="CDP02045.1"/>
    </source>
</evidence>
<accession>A0A068U0I1</accession>
<evidence type="ECO:0000256" key="1">
    <source>
        <dbReference type="SAM" id="MobiDB-lite"/>
    </source>
</evidence>
<dbReference type="InParanoid" id="A0A068U0I1"/>
<reference evidence="4" key="1">
    <citation type="journal article" date="2014" name="Science">
        <title>The coffee genome provides insight into the convergent evolution of caffeine biosynthesis.</title>
        <authorList>
            <person name="Denoeud F."/>
            <person name="Carretero-Paulet L."/>
            <person name="Dereeper A."/>
            <person name="Droc G."/>
            <person name="Guyot R."/>
            <person name="Pietrella M."/>
            <person name="Zheng C."/>
            <person name="Alberti A."/>
            <person name="Anthony F."/>
            <person name="Aprea G."/>
            <person name="Aury J.M."/>
            <person name="Bento P."/>
            <person name="Bernard M."/>
            <person name="Bocs S."/>
            <person name="Campa C."/>
            <person name="Cenci A."/>
            <person name="Combes M.C."/>
            <person name="Crouzillat D."/>
            <person name="Da Silva C."/>
            <person name="Daddiego L."/>
            <person name="De Bellis F."/>
            <person name="Dussert S."/>
            <person name="Garsmeur O."/>
            <person name="Gayraud T."/>
            <person name="Guignon V."/>
            <person name="Jahn K."/>
            <person name="Jamilloux V."/>
            <person name="Joet T."/>
            <person name="Labadie K."/>
            <person name="Lan T."/>
            <person name="Leclercq J."/>
            <person name="Lepelley M."/>
            <person name="Leroy T."/>
            <person name="Li L.T."/>
            <person name="Librado P."/>
            <person name="Lopez L."/>
            <person name="Munoz A."/>
            <person name="Noel B."/>
            <person name="Pallavicini A."/>
            <person name="Perrotta G."/>
            <person name="Poncet V."/>
            <person name="Pot D."/>
            <person name="Priyono X."/>
            <person name="Rigoreau M."/>
            <person name="Rouard M."/>
            <person name="Rozas J."/>
            <person name="Tranchant-Dubreuil C."/>
            <person name="VanBuren R."/>
            <person name="Zhang Q."/>
            <person name="Andrade A.C."/>
            <person name="Argout X."/>
            <person name="Bertrand B."/>
            <person name="de Kochko A."/>
            <person name="Graziosi G."/>
            <person name="Henry R.J."/>
            <person name="Jayarama X."/>
            <person name="Ming R."/>
            <person name="Nagai C."/>
            <person name="Rounsley S."/>
            <person name="Sankoff D."/>
            <person name="Giuliano G."/>
            <person name="Albert V.A."/>
            <person name="Wincker P."/>
            <person name="Lashermes P."/>
        </authorList>
    </citation>
    <scope>NUCLEOTIDE SEQUENCE [LARGE SCALE GENOMIC DNA]</scope>
    <source>
        <strain evidence="4">cv. DH200-94</strain>
    </source>
</reference>
<keyword evidence="2" id="KW-0472">Membrane</keyword>
<evidence type="ECO:0000313" key="4">
    <source>
        <dbReference type="Proteomes" id="UP000295252"/>
    </source>
</evidence>
<organism evidence="3 4">
    <name type="scientific">Coffea canephora</name>
    <name type="common">Robusta coffee</name>
    <dbReference type="NCBI Taxonomy" id="49390"/>
    <lineage>
        <taxon>Eukaryota</taxon>
        <taxon>Viridiplantae</taxon>
        <taxon>Streptophyta</taxon>
        <taxon>Embryophyta</taxon>
        <taxon>Tracheophyta</taxon>
        <taxon>Spermatophyta</taxon>
        <taxon>Magnoliopsida</taxon>
        <taxon>eudicotyledons</taxon>
        <taxon>Gunneridae</taxon>
        <taxon>Pentapetalae</taxon>
        <taxon>asterids</taxon>
        <taxon>lamiids</taxon>
        <taxon>Gentianales</taxon>
        <taxon>Rubiaceae</taxon>
        <taxon>Ixoroideae</taxon>
        <taxon>Gardenieae complex</taxon>
        <taxon>Bertiereae - Coffeeae clade</taxon>
        <taxon>Coffeeae</taxon>
        <taxon>Coffea</taxon>
    </lineage>
</organism>
<keyword evidence="2" id="KW-1133">Transmembrane helix</keyword>
<evidence type="ECO:0000256" key="2">
    <source>
        <dbReference type="SAM" id="Phobius"/>
    </source>
</evidence>
<gene>
    <name evidence="3" type="ORF">GSCOC_T00039321001</name>
</gene>
<protein>
    <submittedName>
        <fullName evidence="3">Uncharacterized protein</fullName>
    </submittedName>
</protein>
<dbReference type="Proteomes" id="UP000295252">
    <property type="component" value="Chromosome IX"/>
</dbReference>
<dbReference type="EMBL" id="HG739092">
    <property type="protein sequence ID" value="CDP02045.1"/>
    <property type="molecule type" value="Genomic_DNA"/>
</dbReference>
<proteinExistence type="predicted"/>
<dbReference type="Gramene" id="CDP02045">
    <property type="protein sequence ID" value="CDP02045"/>
    <property type="gene ID" value="GSCOC_T00039321001"/>
</dbReference>
<name>A0A068U0I1_COFCA</name>
<keyword evidence="4" id="KW-1185">Reference proteome</keyword>
<keyword evidence="2" id="KW-0812">Transmembrane</keyword>